<evidence type="ECO:0000313" key="2">
    <source>
        <dbReference type="EMBL" id="RDI51278.1"/>
    </source>
</evidence>
<organism evidence="2 3">
    <name type="scientific">Flavobacterium glaciei</name>
    <dbReference type="NCBI Taxonomy" id="386300"/>
    <lineage>
        <taxon>Bacteria</taxon>
        <taxon>Pseudomonadati</taxon>
        <taxon>Bacteroidota</taxon>
        <taxon>Flavobacteriia</taxon>
        <taxon>Flavobacteriales</taxon>
        <taxon>Flavobacteriaceae</taxon>
        <taxon>Flavobacterium</taxon>
    </lineage>
</organism>
<keyword evidence="3" id="KW-1185">Reference proteome</keyword>
<gene>
    <name evidence="2" type="ORF">DFR66_1148</name>
</gene>
<keyword evidence="1" id="KW-1133">Transmembrane helix</keyword>
<evidence type="ECO:0000256" key="1">
    <source>
        <dbReference type="SAM" id="Phobius"/>
    </source>
</evidence>
<keyword evidence="1" id="KW-0472">Membrane</keyword>
<dbReference type="EMBL" id="QQBA01000014">
    <property type="protein sequence ID" value="RDI51278.1"/>
    <property type="molecule type" value="Genomic_DNA"/>
</dbReference>
<proteinExistence type="predicted"/>
<reference evidence="2 3" key="1">
    <citation type="submission" date="2018-07" db="EMBL/GenBank/DDBJ databases">
        <title>Genomic Encyclopedia of Type Strains, Phase IV (KMG-IV): sequencing the most valuable type-strain genomes for metagenomic binning, comparative biology and taxonomic classification.</title>
        <authorList>
            <person name="Goeker M."/>
        </authorList>
    </citation>
    <scope>NUCLEOTIDE SEQUENCE [LARGE SCALE GENOMIC DNA]</scope>
    <source>
        <strain evidence="2 3">DSM 19728</strain>
    </source>
</reference>
<keyword evidence="1" id="KW-0812">Transmembrane</keyword>
<comment type="caution">
    <text evidence="2">The sequence shown here is derived from an EMBL/GenBank/DDBJ whole genome shotgun (WGS) entry which is preliminary data.</text>
</comment>
<dbReference type="Proteomes" id="UP000254518">
    <property type="component" value="Unassembled WGS sequence"/>
</dbReference>
<accession>A0ABX9HWT5</accession>
<protein>
    <submittedName>
        <fullName evidence="2">Uncharacterized protein</fullName>
    </submittedName>
</protein>
<sequence>MSEWAIDLSEWATRMFFFYNIFALFYSLLKITKI</sequence>
<feature type="transmembrane region" description="Helical" evidence="1">
    <location>
        <begin position="12"/>
        <end position="29"/>
    </location>
</feature>
<name>A0ABX9HWT5_9FLAO</name>
<evidence type="ECO:0000313" key="3">
    <source>
        <dbReference type="Proteomes" id="UP000254518"/>
    </source>
</evidence>